<evidence type="ECO:0008006" key="3">
    <source>
        <dbReference type="Google" id="ProtNLM"/>
    </source>
</evidence>
<gene>
    <name evidence="1" type="ORF">ACFSQW_13190</name>
</gene>
<dbReference type="PROSITE" id="PS51257">
    <property type="entry name" value="PROKAR_LIPOPROTEIN"/>
    <property type="match status" value="1"/>
</dbReference>
<evidence type="ECO:0000313" key="2">
    <source>
        <dbReference type="Proteomes" id="UP001597440"/>
    </source>
</evidence>
<organism evidence="1 2">
    <name type="scientific">Sphingobacterium tabacisoli</name>
    <dbReference type="NCBI Taxonomy" id="2044855"/>
    <lineage>
        <taxon>Bacteria</taxon>
        <taxon>Pseudomonadati</taxon>
        <taxon>Bacteroidota</taxon>
        <taxon>Sphingobacteriia</taxon>
        <taxon>Sphingobacteriales</taxon>
        <taxon>Sphingobacteriaceae</taxon>
        <taxon>Sphingobacterium</taxon>
    </lineage>
</organism>
<proteinExistence type="predicted"/>
<protein>
    <recommendedName>
        <fullName evidence="3">Lipoprotein</fullName>
    </recommendedName>
</protein>
<comment type="caution">
    <text evidence="1">The sequence shown here is derived from an EMBL/GenBank/DDBJ whole genome shotgun (WGS) entry which is preliminary data.</text>
</comment>
<evidence type="ECO:0000313" key="1">
    <source>
        <dbReference type="EMBL" id="MFD2555356.1"/>
    </source>
</evidence>
<keyword evidence="2" id="KW-1185">Reference proteome</keyword>
<name>A0ABW5L2F7_9SPHI</name>
<dbReference type="RefSeq" id="WP_210353699.1">
    <property type="nucleotide sequence ID" value="NZ_JAEQMU010000001.1"/>
</dbReference>
<reference evidence="2" key="1">
    <citation type="journal article" date="2019" name="Int. J. Syst. Evol. Microbiol.">
        <title>The Global Catalogue of Microorganisms (GCM) 10K type strain sequencing project: providing services to taxonomists for standard genome sequencing and annotation.</title>
        <authorList>
            <consortium name="The Broad Institute Genomics Platform"/>
            <consortium name="The Broad Institute Genome Sequencing Center for Infectious Disease"/>
            <person name="Wu L."/>
            <person name="Ma J."/>
        </authorList>
    </citation>
    <scope>NUCLEOTIDE SEQUENCE [LARGE SCALE GENOMIC DNA]</scope>
    <source>
        <strain evidence="2">KCTC 52298</strain>
    </source>
</reference>
<sequence length="188" mass="21715">MIRLLLYSLSTIFFFLSGCSTPLEKGETLPFSDATSVWENLYLKNELNGKRIALKGFISLQELRIRGNEQHCQLVDKEGNHLSYLIIKKSNKNSLKLTIKDTEKVNNLQYIDIDYPNSYILDNEGKKLPLNQNVLVSFDIKYSKNAETDSFVVSEATEDGAHPFFKDFSKKGQRYYFFYADNIRIDSI</sequence>
<accession>A0ABW5L2F7</accession>
<dbReference type="Proteomes" id="UP001597440">
    <property type="component" value="Unassembled WGS sequence"/>
</dbReference>
<dbReference type="EMBL" id="JBHULD010000014">
    <property type="protein sequence ID" value="MFD2555356.1"/>
    <property type="molecule type" value="Genomic_DNA"/>
</dbReference>